<dbReference type="PANTHER" id="PTHR33498">
    <property type="entry name" value="TRANSPOSASE FOR INSERTION SEQUENCE ELEMENT IS1557"/>
    <property type="match status" value="1"/>
</dbReference>
<dbReference type="NCBIfam" id="NF033550">
    <property type="entry name" value="transpos_ISL3"/>
    <property type="match status" value="1"/>
</dbReference>
<evidence type="ECO:0000313" key="3">
    <source>
        <dbReference type="Proteomes" id="UP000646749"/>
    </source>
</evidence>
<dbReference type="PROSITE" id="PS50531">
    <property type="entry name" value="HTH_IS21"/>
    <property type="match status" value="1"/>
</dbReference>
<dbReference type="PANTHER" id="PTHR33498:SF1">
    <property type="entry name" value="TRANSPOSASE FOR INSERTION SEQUENCE ELEMENT IS1557"/>
    <property type="match status" value="1"/>
</dbReference>
<dbReference type="Pfam" id="PF01610">
    <property type="entry name" value="DDE_Tnp_ISL3"/>
    <property type="match status" value="2"/>
</dbReference>
<gene>
    <name evidence="2" type="ORF">Pen02_80130</name>
</gene>
<sequence length="395" mass="44243">MVRQLAGRAGARVSSALAVAVSRHTALRTLLRIPLPERQVPRVLGVDDFALRRRQRYATILIDAVTRERIDVLPDRRAATLETWLREHPGVEVVCRDSSGAYAEAVRRALPGALQVADRWHLWHNLAEAVRKEVTAHISCWATAGPPPQEGKRSVTTRQRWQQIHDLLDKGVGLLECARRLNLGLNPVKRYARISEPERLVRAPQYRPTLVDPYREHLRRRREQDPAVGATQLLAEIKEQGYTGSMNLLYRYITQGRVEADRPALSPRRLTRYLLTAPDQLKEHQRTLVDALTGACPQMTALAGVIGSFAALLTPAAGNDVRLDSWIAEIKTIDLPHLHTFTCGLGLDRDAVNAALTHPFHNGGTEGVNTKTKLIKRQMYGRAGFALLRHRILLG</sequence>
<evidence type="ECO:0000313" key="2">
    <source>
        <dbReference type="EMBL" id="GIG93077.1"/>
    </source>
</evidence>
<keyword evidence="3" id="KW-1185">Reference proteome</keyword>
<proteinExistence type="predicted"/>
<dbReference type="InterPro" id="IPR002560">
    <property type="entry name" value="Transposase_DDE"/>
</dbReference>
<accession>A0ABQ4EFP9</accession>
<organism evidence="2 3">
    <name type="scientific">Plantactinospora endophytica</name>
    <dbReference type="NCBI Taxonomy" id="673535"/>
    <lineage>
        <taxon>Bacteria</taxon>
        <taxon>Bacillati</taxon>
        <taxon>Actinomycetota</taxon>
        <taxon>Actinomycetes</taxon>
        <taxon>Micromonosporales</taxon>
        <taxon>Micromonosporaceae</taxon>
        <taxon>Plantactinospora</taxon>
    </lineage>
</organism>
<dbReference type="InterPro" id="IPR047951">
    <property type="entry name" value="Transpos_ISL3"/>
</dbReference>
<feature type="domain" description="HTH IS21-type" evidence="1">
    <location>
        <begin position="159"/>
        <end position="222"/>
    </location>
</feature>
<dbReference type="EMBL" id="BONW01000051">
    <property type="protein sequence ID" value="GIG93077.1"/>
    <property type="molecule type" value="Genomic_DNA"/>
</dbReference>
<comment type="caution">
    <text evidence="2">The sequence shown here is derived from an EMBL/GenBank/DDBJ whole genome shotgun (WGS) entry which is preliminary data.</text>
</comment>
<dbReference type="InterPro" id="IPR017894">
    <property type="entry name" value="HTH_IS21_transposase_type"/>
</dbReference>
<name>A0ABQ4EFP9_9ACTN</name>
<dbReference type="Proteomes" id="UP000646749">
    <property type="component" value="Unassembled WGS sequence"/>
</dbReference>
<reference evidence="2 3" key="1">
    <citation type="submission" date="2021-01" db="EMBL/GenBank/DDBJ databases">
        <title>Whole genome shotgun sequence of Plantactinospora endophytica NBRC 110450.</title>
        <authorList>
            <person name="Komaki H."/>
            <person name="Tamura T."/>
        </authorList>
    </citation>
    <scope>NUCLEOTIDE SEQUENCE [LARGE SCALE GENOMIC DNA]</scope>
    <source>
        <strain evidence="2 3">NBRC 110450</strain>
    </source>
</reference>
<evidence type="ECO:0000259" key="1">
    <source>
        <dbReference type="PROSITE" id="PS50531"/>
    </source>
</evidence>
<protein>
    <submittedName>
        <fullName evidence="2">ISL3 family transposase</fullName>
    </submittedName>
</protein>